<dbReference type="SUPFAM" id="SSF81383">
    <property type="entry name" value="F-box domain"/>
    <property type="match status" value="1"/>
</dbReference>
<name>A0A1B6L6T1_9HEMI</name>
<accession>A0A1B6L6T1</accession>
<reference evidence="2" key="1">
    <citation type="submission" date="2015-11" db="EMBL/GenBank/DDBJ databases">
        <title>De novo transcriptome assembly of four potential Pierce s Disease insect vectors from Arizona vineyards.</title>
        <authorList>
            <person name="Tassone E.E."/>
        </authorList>
    </citation>
    <scope>NUCLEOTIDE SEQUENCE</scope>
</reference>
<dbReference type="AlphaFoldDB" id="A0A1B6L6T1"/>
<dbReference type="InterPro" id="IPR001810">
    <property type="entry name" value="F-box_dom"/>
</dbReference>
<organism evidence="2">
    <name type="scientific">Graphocephala atropunctata</name>
    <dbReference type="NCBI Taxonomy" id="36148"/>
    <lineage>
        <taxon>Eukaryota</taxon>
        <taxon>Metazoa</taxon>
        <taxon>Ecdysozoa</taxon>
        <taxon>Arthropoda</taxon>
        <taxon>Hexapoda</taxon>
        <taxon>Insecta</taxon>
        <taxon>Pterygota</taxon>
        <taxon>Neoptera</taxon>
        <taxon>Paraneoptera</taxon>
        <taxon>Hemiptera</taxon>
        <taxon>Auchenorrhyncha</taxon>
        <taxon>Membracoidea</taxon>
        <taxon>Cicadellidae</taxon>
        <taxon>Cicadellinae</taxon>
        <taxon>Cicadellini</taxon>
        <taxon>Graphocephala</taxon>
    </lineage>
</organism>
<evidence type="ECO:0000313" key="2">
    <source>
        <dbReference type="EMBL" id="JAT19376.1"/>
    </source>
</evidence>
<dbReference type="SMART" id="SM00256">
    <property type="entry name" value="FBOX"/>
    <property type="match status" value="1"/>
</dbReference>
<gene>
    <name evidence="2" type="ORF">g.26181</name>
</gene>
<dbReference type="EMBL" id="GEBQ01020601">
    <property type="protein sequence ID" value="JAT19376.1"/>
    <property type="molecule type" value="Transcribed_RNA"/>
</dbReference>
<sequence>MDTTSTVSIEDLPPEVIEIVATYLSGDDLESCSDVSENWRKILNSNKLWKKHCVYPEKYFKTSGYESGEKTNCDNSCTWKKNFKRQKLLWENWSKGQFTVNEADINASSVCYLVYFVDELGNYWLLYSEYDCGITVWKISEVPVFHCKLDQTDQFGILPVKSKLFSYVSNYIKVFEFMSPENELKLQYRFIFDKNTVISDNSDFHYEYVCCQRFIIVDNFLIGYCENVTDLCETFVHIWDCDSGRKVARQSIFQQSFVNYVLSMTGNDIIKDFEGGLVLFDSDSRRFLVNVIDDKYKLCQISLFSLDKMEIVNVVAQLESRSACCFMKGDVIVIHHKRDKNQTSQVSVYNDHGKLLAYLDYSHSRSLQMNNEFWLTSSKVILKVQDGICVLDIVKSESVCERRFNTDTKQFILGFVDPKFLLLYEKVGIAIGCQRETVAVSVWDLESGSKLWNLGKIDTLDTCNMMFSHSVYPSKLIVHFTGDEQLSILNFETVHHNVPLTLEQ</sequence>
<feature type="domain" description="F-box" evidence="1">
    <location>
        <begin position="6"/>
        <end position="52"/>
    </location>
</feature>
<proteinExistence type="predicted"/>
<dbReference type="InterPro" id="IPR036047">
    <property type="entry name" value="F-box-like_dom_sf"/>
</dbReference>
<dbReference type="PROSITE" id="PS50181">
    <property type="entry name" value="FBOX"/>
    <property type="match status" value="1"/>
</dbReference>
<protein>
    <recommendedName>
        <fullName evidence="1">F-box domain-containing protein</fullName>
    </recommendedName>
</protein>
<dbReference type="Pfam" id="PF12937">
    <property type="entry name" value="F-box-like"/>
    <property type="match status" value="1"/>
</dbReference>
<evidence type="ECO:0000259" key="1">
    <source>
        <dbReference type="PROSITE" id="PS50181"/>
    </source>
</evidence>
<dbReference type="Gene3D" id="1.20.1280.50">
    <property type="match status" value="1"/>
</dbReference>